<protein>
    <recommendedName>
        <fullName evidence="3">DUF3800 domain-containing protein</fullName>
    </recommendedName>
</protein>
<dbReference type="RefSeq" id="WP_101896092.1">
    <property type="nucleotide sequence ID" value="NZ_CP022684.1"/>
</dbReference>
<dbReference type="KEGG" id="kak:Kalk_20815"/>
<evidence type="ECO:0000313" key="1">
    <source>
        <dbReference type="EMBL" id="AUM14721.1"/>
    </source>
</evidence>
<organism evidence="1 2">
    <name type="scientific">Ketobacter alkanivorans</name>
    <dbReference type="NCBI Taxonomy" id="1917421"/>
    <lineage>
        <taxon>Bacteria</taxon>
        <taxon>Pseudomonadati</taxon>
        <taxon>Pseudomonadota</taxon>
        <taxon>Gammaproteobacteria</taxon>
        <taxon>Pseudomonadales</taxon>
        <taxon>Ketobacteraceae</taxon>
        <taxon>Ketobacter</taxon>
    </lineage>
</organism>
<proteinExistence type="predicted"/>
<dbReference type="Proteomes" id="UP000235116">
    <property type="component" value="Chromosome"/>
</dbReference>
<reference evidence="2" key="1">
    <citation type="submission" date="2017-08" db="EMBL/GenBank/DDBJ databases">
        <title>Direct submision.</title>
        <authorList>
            <person name="Kim S.-J."/>
            <person name="Rhee S.-K."/>
        </authorList>
    </citation>
    <scope>NUCLEOTIDE SEQUENCE [LARGE SCALE GENOMIC DNA]</scope>
    <source>
        <strain evidence="2">GI5</strain>
    </source>
</reference>
<evidence type="ECO:0008006" key="3">
    <source>
        <dbReference type="Google" id="ProtNLM"/>
    </source>
</evidence>
<dbReference type="EMBL" id="CP022684">
    <property type="protein sequence ID" value="AUM14721.1"/>
    <property type="molecule type" value="Genomic_DNA"/>
</dbReference>
<sequence length="180" mass="20555">MDQLNFETDNGLEIFGPNTLVFAIDDTGNERFKDPAHPVFGLAGCGFMVIDYVRLIDGPWSNLCNRLFGSVERPLHASEIQFTRDQIEGLSEYFKSYEFFRVGVTTRHEISNETEESIIDLLGNALLARLCDVGQWAIFDRFVIIIEASDRVENRILRSLSNKELERGDSRIKVEHSCYA</sequence>
<accession>A0A2K9LRF2</accession>
<name>A0A2K9LRF2_9GAMM</name>
<evidence type="ECO:0000313" key="2">
    <source>
        <dbReference type="Proteomes" id="UP000235116"/>
    </source>
</evidence>
<keyword evidence="2" id="KW-1185">Reference proteome</keyword>
<gene>
    <name evidence="1" type="ORF">Kalk_20815</name>
</gene>
<dbReference type="AlphaFoldDB" id="A0A2K9LRF2"/>